<name>A0ABN9BC07_9NEOB</name>
<dbReference type="EMBL" id="CATNWA010003333">
    <property type="protein sequence ID" value="CAI9545120.1"/>
    <property type="molecule type" value="Genomic_DNA"/>
</dbReference>
<evidence type="ECO:0000313" key="1">
    <source>
        <dbReference type="EMBL" id="CAI9545120.1"/>
    </source>
</evidence>
<protein>
    <submittedName>
        <fullName evidence="1">Uncharacterized protein</fullName>
    </submittedName>
</protein>
<accession>A0ABN9BC07</accession>
<evidence type="ECO:0000313" key="2">
    <source>
        <dbReference type="Proteomes" id="UP001162483"/>
    </source>
</evidence>
<keyword evidence="2" id="KW-1185">Reference proteome</keyword>
<dbReference type="Proteomes" id="UP001162483">
    <property type="component" value="Unassembled WGS sequence"/>
</dbReference>
<organism evidence="1 2">
    <name type="scientific">Staurois parvus</name>
    <dbReference type="NCBI Taxonomy" id="386267"/>
    <lineage>
        <taxon>Eukaryota</taxon>
        <taxon>Metazoa</taxon>
        <taxon>Chordata</taxon>
        <taxon>Craniata</taxon>
        <taxon>Vertebrata</taxon>
        <taxon>Euteleostomi</taxon>
        <taxon>Amphibia</taxon>
        <taxon>Batrachia</taxon>
        <taxon>Anura</taxon>
        <taxon>Neobatrachia</taxon>
        <taxon>Ranoidea</taxon>
        <taxon>Ranidae</taxon>
        <taxon>Staurois</taxon>
    </lineage>
</organism>
<sequence>MLGRGIRPSRGFRPSRGIRPRRGIRHQAVVGFRLQASRGFRPSRGFRHVKSRGIRLTGLDTVWAGWYWLERIFAFFLVLTTGALQVNAGLQTNGAAGDREELEDGTGEGAVATEGFFTGLKAG</sequence>
<proteinExistence type="predicted"/>
<reference evidence="1" key="1">
    <citation type="submission" date="2023-05" db="EMBL/GenBank/DDBJ databases">
        <authorList>
            <person name="Stuckert A."/>
        </authorList>
    </citation>
    <scope>NUCLEOTIDE SEQUENCE</scope>
</reference>
<comment type="caution">
    <text evidence="1">The sequence shown here is derived from an EMBL/GenBank/DDBJ whole genome shotgun (WGS) entry which is preliminary data.</text>
</comment>
<gene>
    <name evidence="1" type="ORF">SPARVUS_LOCUS2603669</name>
</gene>